<dbReference type="Gene3D" id="3.40.50.1970">
    <property type="match status" value="1"/>
</dbReference>
<evidence type="ECO:0000259" key="1">
    <source>
        <dbReference type="SMART" id="SM01001"/>
    </source>
</evidence>
<evidence type="ECO:0000313" key="2">
    <source>
        <dbReference type="EMBL" id="HFC46349.1"/>
    </source>
</evidence>
<dbReference type="SUPFAM" id="SSF52255">
    <property type="entry name" value="N5-CAIR mutase (phosphoribosylaminoimidazole carboxylase, PurE)"/>
    <property type="match status" value="1"/>
</dbReference>
<dbReference type="InterPro" id="IPR039476">
    <property type="entry name" value="P2CMN_synthase_LarB"/>
</dbReference>
<dbReference type="PANTHER" id="PTHR43064">
    <property type="entry name" value="PHOSPHORIBOSYLAMINOIMIDAZOLE CARBOXYLASE-RELATED"/>
    <property type="match status" value="1"/>
</dbReference>
<dbReference type="Pfam" id="PF00731">
    <property type="entry name" value="AIRC"/>
    <property type="match status" value="1"/>
</dbReference>
<feature type="non-terminal residue" evidence="2">
    <location>
        <position position="1"/>
    </location>
</feature>
<protein>
    <submittedName>
        <fullName evidence="2">Nickel pincer cofactor biosynthesis protein LarB</fullName>
    </submittedName>
</protein>
<feature type="domain" description="PurE" evidence="1">
    <location>
        <begin position="77"/>
        <end position="207"/>
    </location>
</feature>
<dbReference type="SMART" id="SM01001">
    <property type="entry name" value="AIRC"/>
    <property type="match status" value="1"/>
</dbReference>
<dbReference type="GO" id="GO:0016787">
    <property type="term" value="F:hydrolase activity"/>
    <property type="evidence" value="ECO:0007669"/>
    <property type="project" value="InterPro"/>
</dbReference>
<dbReference type="GO" id="GO:0006189">
    <property type="term" value="P:'de novo' IMP biosynthetic process"/>
    <property type="evidence" value="ECO:0007669"/>
    <property type="project" value="InterPro"/>
</dbReference>
<proteinExistence type="predicted"/>
<dbReference type="NCBIfam" id="NF033503">
    <property type="entry name" value="LarB"/>
    <property type="match status" value="1"/>
</dbReference>
<gene>
    <name evidence="2" type="primary">larB</name>
    <name evidence="2" type="ORF">ENJ63_00530</name>
</gene>
<dbReference type="AlphaFoldDB" id="A0A7V2WS69"/>
<dbReference type="InterPro" id="IPR000031">
    <property type="entry name" value="PurE_dom"/>
</dbReference>
<dbReference type="EMBL" id="DRND01000051">
    <property type="protein sequence ID" value="HFC46349.1"/>
    <property type="molecule type" value="Genomic_DNA"/>
</dbReference>
<accession>A0A7V2WS69</accession>
<name>A0A7V2WS69_9BACT</name>
<reference evidence="2" key="1">
    <citation type="journal article" date="2020" name="mSystems">
        <title>Genome- and Community-Level Interaction Insights into Carbon Utilization and Element Cycling Functions of Hydrothermarchaeota in Hydrothermal Sediment.</title>
        <authorList>
            <person name="Zhou Z."/>
            <person name="Liu Y."/>
            <person name="Xu W."/>
            <person name="Pan J."/>
            <person name="Luo Z.H."/>
            <person name="Li M."/>
        </authorList>
    </citation>
    <scope>NUCLEOTIDE SEQUENCE [LARGE SCALE GENOMIC DNA]</scope>
    <source>
        <strain evidence="2">HyVt-503</strain>
    </source>
</reference>
<sequence length="218" mass="22733">SLRKGISEAIYGENKTPDQIASIAKRMHDMGQAVLVTRVDEGKAGQVLELAPFLQYNPVARVLHTQYERPTEDSSHLIVPIFTAGTSDIPVAEEAAITLEVNGVSVERRYDCGVAGIHRLADQFPVIQEAPVIIAVAGMDGVLPGVIAGMASCPVIGVPTSVGYGAHFNGISPLLTMLNSCSQGLTVVNVDNGFGAACAALLMVKKVLAAGAKGRSSP</sequence>
<organism evidence="2">
    <name type="scientific">Dissulfuribacter thermophilus</name>
    <dbReference type="NCBI Taxonomy" id="1156395"/>
    <lineage>
        <taxon>Bacteria</taxon>
        <taxon>Pseudomonadati</taxon>
        <taxon>Thermodesulfobacteriota</taxon>
        <taxon>Dissulfuribacteria</taxon>
        <taxon>Dissulfuribacterales</taxon>
        <taxon>Dissulfuribacteraceae</taxon>
        <taxon>Dissulfuribacter</taxon>
    </lineage>
</organism>
<dbReference type="PANTHER" id="PTHR43064:SF1">
    <property type="entry name" value="SLL1489 PROTEIN"/>
    <property type="match status" value="1"/>
</dbReference>
<comment type="caution">
    <text evidence="2">The sequence shown here is derived from an EMBL/GenBank/DDBJ whole genome shotgun (WGS) entry which is preliminary data.</text>
</comment>
<dbReference type="Proteomes" id="UP000885797">
    <property type="component" value="Unassembled WGS sequence"/>
</dbReference>